<comment type="caution">
    <text evidence="7">The sequence shown here is derived from an EMBL/GenBank/DDBJ whole genome shotgun (WGS) entry which is preliminary data.</text>
</comment>
<feature type="transmembrane region" description="Helical" evidence="6">
    <location>
        <begin position="178"/>
        <end position="199"/>
    </location>
</feature>
<evidence type="ECO:0000256" key="3">
    <source>
        <dbReference type="ARBA" id="ARBA00022692"/>
    </source>
</evidence>
<feature type="transmembrane region" description="Helical" evidence="6">
    <location>
        <begin position="140"/>
        <end position="158"/>
    </location>
</feature>
<comment type="subcellular location">
    <subcellularLocation>
        <location evidence="1">Cell membrane</location>
        <topology evidence="1">Multi-pass membrane protein</topology>
    </subcellularLocation>
</comment>
<feature type="transmembrane region" description="Helical" evidence="6">
    <location>
        <begin position="230"/>
        <end position="249"/>
    </location>
</feature>
<name>A0ABT2T7M5_9FIRM</name>
<evidence type="ECO:0000313" key="7">
    <source>
        <dbReference type="EMBL" id="MCU6746263.1"/>
    </source>
</evidence>
<evidence type="ECO:0000256" key="5">
    <source>
        <dbReference type="ARBA" id="ARBA00023136"/>
    </source>
</evidence>
<dbReference type="Proteomes" id="UP001652394">
    <property type="component" value="Unassembled WGS sequence"/>
</dbReference>
<keyword evidence="2" id="KW-1003">Cell membrane</keyword>
<dbReference type="CDD" id="cd06579">
    <property type="entry name" value="TM_PBP1_transp_AraH_like"/>
    <property type="match status" value="1"/>
</dbReference>
<keyword evidence="8" id="KW-1185">Reference proteome</keyword>
<reference evidence="7 8" key="1">
    <citation type="journal article" date="2021" name="ISME Commun">
        <title>Automated analysis of genomic sequences facilitates high-throughput and comprehensive description of bacteria.</title>
        <authorList>
            <person name="Hitch T.C.A."/>
        </authorList>
    </citation>
    <scope>NUCLEOTIDE SEQUENCE [LARGE SCALE GENOMIC DNA]</scope>
    <source>
        <strain evidence="7 8">H2_18</strain>
    </source>
</reference>
<feature type="transmembrane region" description="Helical" evidence="6">
    <location>
        <begin position="12"/>
        <end position="33"/>
    </location>
</feature>
<feature type="transmembrane region" description="Helical" evidence="6">
    <location>
        <begin position="284"/>
        <end position="306"/>
    </location>
</feature>
<dbReference type="RefSeq" id="WP_267303959.1">
    <property type="nucleotide sequence ID" value="NZ_JAOQJX010000001.1"/>
</dbReference>
<protein>
    <submittedName>
        <fullName evidence="7">Uncharacterized protein</fullName>
    </submittedName>
</protein>
<dbReference type="EMBL" id="JAOQJX010000001">
    <property type="protein sequence ID" value="MCU6746263.1"/>
    <property type="molecule type" value="Genomic_DNA"/>
</dbReference>
<gene>
    <name evidence="7" type="ORF">OCV51_01080</name>
</gene>
<keyword evidence="5 6" id="KW-0472">Membrane</keyword>
<sequence length="334" mass="35253">MKNKNANINIKAMLNKYSIYLVLLIMLLFMGIISDDFFTTTNFINVLVAESGRGLLVLGECYVIISKGIDLSVGSIVALSSVTSASLVQSITYESRILQNLPEMNEGVSTLLAVMTGLLIGLLFGLFNGFLVAYTKTPPFIATLGSMVIASGLALMYTDSFPVSMLNTTFKHIGQGKIGIIPYVVIVFIIIVIIAWILLNKTRFGKSIYAIGGNEDAARYAGIRVKKNTCLIYVWSGVLAGLAGVLITARSGSGIATLGDGYELDAIAAATVGGVSQTGGIGTIGGAVVGIFILGVLNNGLLLLGVSPYLQQVIKGAIIIGAVVVDMRKTRKNN</sequence>
<evidence type="ECO:0000256" key="4">
    <source>
        <dbReference type="ARBA" id="ARBA00022989"/>
    </source>
</evidence>
<evidence type="ECO:0000256" key="2">
    <source>
        <dbReference type="ARBA" id="ARBA00022475"/>
    </source>
</evidence>
<keyword evidence="3 6" id="KW-0812">Transmembrane</keyword>
<evidence type="ECO:0000256" key="1">
    <source>
        <dbReference type="ARBA" id="ARBA00004651"/>
    </source>
</evidence>
<dbReference type="InterPro" id="IPR001851">
    <property type="entry name" value="ABC_transp_permease"/>
</dbReference>
<keyword evidence="4 6" id="KW-1133">Transmembrane helix</keyword>
<proteinExistence type="predicted"/>
<evidence type="ECO:0000313" key="8">
    <source>
        <dbReference type="Proteomes" id="UP001652394"/>
    </source>
</evidence>
<dbReference type="PANTHER" id="PTHR32196">
    <property type="entry name" value="ABC TRANSPORTER PERMEASE PROTEIN YPHD-RELATED-RELATED"/>
    <property type="match status" value="1"/>
</dbReference>
<accession>A0ABT2T7M5</accession>
<evidence type="ECO:0000256" key="6">
    <source>
        <dbReference type="SAM" id="Phobius"/>
    </source>
</evidence>
<feature type="transmembrane region" description="Helical" evidence="6">
    <location>
        <begin position="111"/>
        <end position="133"/>
    </location>
</feature>
<organism evidence="7 8">
    <name type="scientific">Faecalicatena acetigenes</name>
    <dbReference type="NCBI Taxonomy" id="2981790"/>
    <lineage>
        <taxon>Bacteria</taxon>
        <taxon>Bacillati</taxon>
        <taxon>Bacillota</taxon>
        <taxon>Clostridia</taxon>
        <taxon>Lachnospirales</taxon>
        <taxon>Lachnospiraceae</taxon>
        <taxon>Faecalicatena</taxon>
    </lineage>
</organism>
<dbReference type="Pfam" id="PF02653">
    <property type="entry name" value="BPD_transp_2"/>
    <property type="match status" value="1"/>
</dbReference>